<evidence type="ECO:0000256" key="9">
    <source>
        <dbReference type="SAM" id="MobiDB-lite"/>
    </source>
</evidence>
<evidence type="ECO:0000256" key="6">
    <source>
        <dbReference type="ARBA" id="ARBA00023002"/>
    </source>
</evidence>
<comment type="cofactor">
    <cofactor evidence="1 8">
        <name>FAD</name>
        <dbReference type="ChEBI" id="CHEBI:57692"/>
    </cofactor>
</comment>
<dbReference type="STRING" id="1081102.A0A168AI05"/>
<dbReference type="AlphaFoldDB" id="A0A168AI05"/>
<proteinExistence type="inferred from homology"/>
<dbReference type="GO" id="GO:0005739">
    <property type="term" value="C:mitochondrion"/>
    <property type="evidence" value="ECO:0007669"/>
    <property type="project" value="TreeGrafter"/>
</dbReference>
<dbReference type="OrthoDB" id="10253744at2759"/>
<dbReference type="CDD" id="cd06183">
    <property type="entry name" value="cyt_b5_reduct_like"/>
    <property type="match status" value="1"/>
</dbReference>
<name>A0A168AI05_9HYPO</name>
<evidence type="ECO:0000256" key="10">
    <source>
        <dbReference type="SAM" id="Phobius"/>
    </source>
</evidence>
<evidence type="ECO:0000256" key="7">
    <source>
        <dbReference type="ARBA" id="ARBA00023136"/>
    </source>
</evidence>
<dbReference type="PRINTS" id="PR00406">
    <property type="entry name" value="CYTB5RDTASE"/>
</dbReference>
<keyword evidence="13" id="KW-1185">Reference proteome</keyword>
<dbReference type="PANTHER" id="PTHR19370">
    <property type="entry name" value="NADH-CYTOCHROME B5 REDUCTASE"/>
    <property type="match status" value="1"/>
</dbReference>
<dbReference type="InterPro" id="IPR001834">
    <property type="entry name" value="CBR-like"/>
</dbReference>
<evidence type="ECO:0000313" key="12">
    <source>
        <dbReference type="EMBL" id="OAA68775.1"/>
    </source>
</evidence>
<dbReference type="Gene3D" id="2.40.30.10">
    <property type="entry name" value="Translation factors"/>
    <property type="match status" value="1"/>
</dbReference>
<dbReference type="Pfam" id="PF00970">
    <property type="entry name" value="FAD_binding_6"/>
    <property type="match status" value="1"/>
</dbReference>
<evidence type="ECO:0000259" key="11">
    <source>
        <dbReference type="PROSITE" id="PS51384"/>
    </source>
</evidence>
<feature type="compositionally biased region" description="Low complexity" evidence="9">
    <location>
        <begin position="436"/>
        <end position="455"/>
    </location>
</feature>
<evidence type="ECO:0000256" key="5">
    <source>
        <dbReference type="ARBA" id="ARBA00022827"/>
    </source>
</evidence>
<dbReference type="PANTHER" id="PTHR19370:SF189">
    <property type="entry name" value="CYTOCHROME C MITOCHONDRIAL IMPORT FACTOR CYC2"/>
    <property type="match status" value="1"/>
</dbReference>
<keyword evidence="7 10" id="KW-0472">Membrane</keyword>
<dbReference type="GO" id="GO:0016020">
    <property type="term" value="C:membrane"/>
    <property type="evidence" value="ECO:0007669"/>
    <property type="project" value="UniProtKB-SubCell"/>
</dbReference>
<protein>
    <submittedName>
        <fullName evidence="12">Cytochrome c mitochondrial import factor</fullName>
    </submittedName>
</protein>
<dbReference type="InterPro" id="IPR017927">
    <property type="entry name" value="FAD-bd_FR_type"/>
</dbReference>
<feature type="transmembrane region" description="Helical" evidence="10">
    <location>
        <begin position="78"/>
        <end position="94"/>
    </location>
</feature>
<evidence type="ECO:0000313" key="13">
    <source>
        <dbReference type="Proteomes" id="UP000076874"/>
    </source>
</evidence>
<feature type="domain" description="FAD-binding FR-type" evidence="11">
    <location>
        <begin position="115"/>
        <end position="236"/>
    </location>
</feature>
<dbReference type="SUPFAM" id="SSF52343">
    <property type="entry name" value="Ferredoxin reductase-like, C-terminal NADP-linked domain"/>
    <property type="match status" value="1"/>
</dbReference>
<dbReference type="InterPro" id="IPR017938">
    <property type="entry name" value="Riboflavin_synthase-like_b-brl"/>
</dbReference>
<dbReference type="Gene3D" id="3.40.50.80">
    <property type="entry name" value="Nucleotide-binding domain of ferredoxin-NADP reductase (FNR) module"/>
    <property type="match status" value="1"/>
</dbReference>
<feature type="binding site" evidence="8">
    <location>
        <position position="180"/>
    </location>
    <ligand>
        <name>FAD</name>
        <dbReference type="ChEBI" id="CHEBI:57692"/>
    </ligand>
</feature>
<comment type="similarity">
    <text evidence="3">Belongs to the flavoprotein pyridine nucleotide cytochrome reductase family.</text>
</comment>
<keyword evidence="5 8" id="KW-0274">FAD</keyword>
<keyword evidence="10" id="KW-0812">Transmembrane</keyword>
<dbReference type="PROSITE" id="PS51384">
    <property type="entry name" value="FAD_FR"/>
    <property type="match status" value="1"/>
</dbReference>
<dbReference type="Proteomes" id="UP000076874">
    <property type="component" value="Unassembled WGS sequence"/>
</dbReference>
<feature type="binding site" evidence="8">
    <location>
        <position position="178"/>
    </location>
    <ligand>
        <name>FAD</name>
        <dbReference type="ChEBI" id="CHEBI:57692"/>
    </ligand>
</feature>
<evidence type="ECO:0000256" key="2">
    <source>
        <dbReference type="ARBA" id="ARBA00004370"/>
    </source>
</evidence>
<dbReference type="EMBL" id="AZHD01000001">
    <property type="protein sequence ID" value="OAA68775.1"/>
    <property type="molecule type" value="Genomic_DNA"/>
</dbReference>
<keyword evidence="4 8" id="KW-0285">Flavoprotein</keyword>
<evidence type="ECO:0000256" key="8">
    <source>
        <dbReference type="PIRSR" id="PIRSR601834-1"/>
    </source>
</evidence>
<reference evidence="12 13" key="1">
    <citation type="journal article" date="2016" name="Genome Biol. Evol.">
        <title>Divergent and convergent evolution of fungal pathogenicity.</title>
        <authorList>
            <person name="Shang Y."/>
            <person name="Xiao G."/>
            <person name="Zheng P."/>
            <person name="Cen K."/>
            <person name="Zhan S."/>
            <person name="Wang C."/>
        </authorList>
    </citation>
    <scope>NUCLEOTIDE SEQUENCE [LARGE SCALE GENOMIC DNA]</scope>
    <source>
        <strain evidence="12 13">RCEF 264</strain>
    </source>
</reference>
<evidence type="ECO:0000256" key="1">
    <source>
        <dbReference type="ARBA" id="ARBA00001974"/>
    </source>
</evidence>
<feature type="region of interest" description="Disordered" evidence="9">
    <location>
        <begin position="436"/>
        <end position="457"/>
    </location>
</feature>
<evidence type="ECO:0000256" key="4">
    <source>
        <dbReference type="ARBA" id="ARBA00022630"/>
    </source>
</evidence>
<comment type="caution">
    <text evidence="12">The sequence shown here is derived from an EMBL/GenBank/DDBJ whole genome shotgun (WGS) entry which is preliminary data.</text>
</comment>
<sequence>MRHAVQPSVLGAALGRLSRRPCLRRCLSATTTTGHPTAARRQGFTSTGRRLGPYDTAYGSSSQRPPSPKSPRRQTRRVLLVALVLAAGALYYTTSRPPTGSHRRGRRVEGAFNPDTFVPFTLVARETVTPNAFVLTLRFAADAASPEACTATRAAFARARRHGLWSVEVKQPQIQIAREYTPLPEIGCDEAGNDADPTLRLFVRTVPGGEVTRYLSQRPVGSTIELRGPQLSFDVATRLGGGGDGGGGEDVHLVCLAGGTGIATALQAADAVLGPTGTGTSRVTILWANRLPDDCAGLCDDRPADGGNTATNSIVRDLRALRQRYGADRVRVRCFVDAQQTFITEEAVRASLLDEPKAAPTHWWPSWLWRQPKAMRPVNADAAAAAAAAAAARASSQPPATSPTTCFYHADKVLQSLAADPDKEADASATVGRTCSCPASAGGSRPASSASNGSPEKPLFVVSGPDGFVRAWAGPKIWAGGEERQGPLGGILGAMRAKDPLLKDCLVLKL</sequence>
<accession>A0A168AI05</accession>
<evidence type="ECO:0000256" key="3">
    <source>
        <dbReference type="ARBA" id="ARBA00006105"/>
    </source>
</evidence>
<keyword evidence="10" id="KW-1133">Transmembrane helix</keyword>
<dbReference type="InterPro" id="IPR008333">
    <property type="entry name" value="Cbr1-like_FAD-bd_dom"/>
</dbReference>
<feature type="region of interest" description="Disordered" evidence="9">
    <location>
        <begin position="32"/>
        <end position="74"/>
    </location>
</feature>
<dbReference type="InterPro" id="IPR039261">
    <property type="entry name" value="FNR_nucleotide-bd"/>
</dbReference>
<gene>
    <name evidence="12" type="ORF">SPI_00970</name>
</gene>
<dbReference type="SUPFAM" id="SSF63380">
    <property type="entry name" value="Riboflavin synthase domain-like"/>
    <property type="match status" value="1"/>
</dbReference>
<dbReference type="GO" id="GO:0016491">
    <property type="term" value="F:oxidoreductase activity"/>
    <property type="evidence" value="ECO:0007669"/>
    <property type="project" value="UniProtKB-KW"/>
</dbReference>
<comment type="subcellular location">
    <subcellularLocation>
        <location evidence="2">Membrane</location>
    </subcellularLocation>
</comment>
<feature type="binding site" evidence="8">
    <location>
        <position position="211"/>
    </location>
    <ligand>
        <name>FAD</name>
        <dbReference type="ChEBI" id="CHEBI:57692"/>
    </ligand>
</feature>
<keyword evidence="6" id="KW-0560">Oxidoreductase</keyword>
<organism evidence="12 13">
    <name type="scientific">Niveomyces insectorum RCEF 264</name>
    <dbReference type="NCBI Taxonomy" id="1081102"/>
    <lineage>
        <taxon>Eukaryota</taxon>
        <taxon>Fungi</taxon>
        <taxon>Dikarya</taxon>
        <taxon>Ascomycota</taxon>
        <taxon>Pezizomycotina</taxon>
        <taxon>Sordariomycetes</taxon>
        <taxon>Hypocreomycetidae</taxon>
        <taxon>Hypocreales</taxon>
        <taxon>Cordycipitaceae</taxon>
        <taxon>Niveomyces</taxon>
    </lineage>
</organism>